<dbReference type="Pfam" id="PF13561">
    <property type="entry name" value="adh_short_C2"/>
    <property type="match status" value="1"/>
</dbReference>
<evidence type="ECO:0000256" key="1">
    <source>
        <dbReference type="ARBA" id="ARBA00006484"/>
    </source>
</evidence>
<dbReference type="PRINTS" id="PR00080">
    <property type="entry name" value="SDRFAMILY"/>
</dbReference>
<organism evidence="4 5">
    <name type="scientific">Ideonella aquatica</name>
    <dbReference type="NCBI Taxonomy" id="2824119"/>
    <lineage>
        <taxon>Bacteria</taxon>
        <taxon>Pseudomonadati</taxon>
        <taxon>Pseudomonadota</taxon>
        <taxon>Betaproteobacteria</taxon>
        <taxon>Burkholderiales</taxon>
        <taxon>Sphaerotilaceae</taxon>
        <taxon>Ideonella</taxon>
    </lineage>
</organism>
<dbReference type="RefSeq" id="WP_210803029.1">
    <property type="nucleotide sequence ID" value="NZ_JAGQDE010000013.1"/>
</dbReference>
<dbReference type="AlphaFoldDB" id="A0A941BM25"/>
<dbReference type="SUPFAM" id="SSF51735">
    <property type="entry name" value="NAD(P)-binding Rossmann-fold domains"/>
    <property type="match status" value="1"/>
</dbReference>
<dbReference type="Gene3D" id="3.40.50.720">
    <property type="entry name" value="NAD(P)-binding Rossmann-like Domain"/>
    <property type="match status" value="1"/>
</dbReference>
<evidence type="ECO:0000259" key="3">
    <source>
        <dbReference type="SMART" id="SM00822"/>
    </source>
</evidence>
<dbReference type="FunFam" id="3.40.50.720:FF:000173">
    <property type="entry name" value="3-oxoacyl-[acyl-carrier protein] reductase"/>
    <property type="match status" value="1"/>
</dbReference>
<keyword evidence="5" id="KW-1185">Reference proteome</keyword>
<evidence type="ECO:0000313" key="5">
    <source>
        <dbReference type="Proteomes" id="UP000678374"/>
    </source>
</evidence>
<dbReference type="EMBL" id="JAGQDE010000013">
    <property type="protein sequence ID" value="MBQ0960359.1"/>
    <property type="molecule type" value="Genomic_DNA"/>
</dbReference>
<dbReference type="Proteomes" id="UP000678374">
    <property type="component" value="Unassembled WGS sequence"/>
</dbReference>
<evidence type="ECO:0000256" key="2">
    <source>
        <dbReference type="ARBA" id="ARBA00023002"/>
    </source>
</evidence>
<dbReference type="CDD" id="cd05233">
    <property type="entry name" value="SDR_c"/>
    <property type="match status" value="1"/>
</dbReference>
<protein>
    <submittedName>
        <fullName evidence="4">SDR family oxidoreductase</fullName>
    </submittedName>
</protein>
<dbReference type="SMART" id="SM00822">
    <property type="entry name" value="PKS_KR"/>
    <property type="match status" value="1"/>
</dbReference>
<dbReference type="PANTHER" id="PTHR48107:SF7">
    <property type="entry name" value="RE15974P"/>
    <property type="match status" value="1"/>
</dbReference>
<evidence type="ECO:0000313" key="4">
    <source>
        <dbReference type="EMBL" id="MBQ0960359.1"/>
    </source>
</evidence>
<dbReference type="PANTHER" id="PTHR48107">
    <property type="entry name" value="NADPH-DEPENDENT ALDEHYDE REDUCTASE-LIKE PROTEIN, CHLOROPLASTIC-RELATED"/>
    <property type="match status" value="1"/>
</dbReference>
<sequence>MPPSRVVLITGASRGIGAATARLAAQRGWDVAVNCVRDTAAAESVAEQVRAHGRRAIVVPADVADEAQVVALFNAVDAQLGPLGALVNNAGVIDVAARVDEMSAARLDRMWRTNLSGSLLCAREAVRRMSTRHGGQGGAIVNLSSGAARVGSPGLYLDYSMSKAAIDHFTVGLAREVATEGVRVNGVRPGIIDTDIHASGGHAARVANSLHLIPMGRLGTADEVAPAILWLLSDEAVYTTGAIIDVTGGR</sequence>
<proteinExistence type="inferred from homology"/>
<comment type="caution">
    <text evidence="4">The sequence shown here is derived from an EMBL/GenBank/DDBJ whole genome shotgun (WGS) entry which is preliminary data.</text>
</comment>
<dbReference type="InterPro" id="IPR036291">
    <property type="entry name" value="NAD(P)-bd_dom_sf"/>
</dbReference>
<dbReference type="PRINTS" id="PR00081">
    <property type="entry name" value="GDHRDH"/>
</dbReference>
<gene>
    <name evidence="4" type="ORF">KAK06_15495</name>
</gene>
<name>A0A941BM25_9BURK</name>
<accession>A0A941BM25</accession>
<dbReference type="InterPro" id="IPR002347">
    <property type="entry name" value="SDR_fam"/>
</dbReference>
<dbReference type="InterPro" id="IPR057326">
    <property type="entry name" value="KR_dom"/>
</dbReference>
<dbReference type="GO" id="GO:0016614">
    <property type="term" value="F:oxidoreductase activity, acting on CH-OH group of donors"/>
    <property type="evidence" value="ECO:0007669"/>
    <property type="project" value="UniProtKB-ARBA"/>
</dbReference>
<keyword evidence="2" id="KW-0560">Oxidoreductase</keyword>
<feature type="domain" description="Ketoreductase" evidence="3">
    <location>
        <begin position="5"/>
        <end position="194"/>
    </location>
</feature>
<reference evidence="4" key="1">
    <citation type="submission" date="2021-04" db="EMBL/GenBank/DDBJ databases">
        <title>The genome sequence of Ideonella sp. 4Y11.</title>
        <authorList>
            <person name="Liu Y."/>
        </authorList>
    </citation>
    <scope>NUCLEOTIDE SEQUENCE</scope>
    <source>
        <strain evidence="4">4Y11</strain>
    </source>
</reference>
<comment type="similarity">
    <text evidence="1">Belongs to the short-chain dehydrogenases/reductases (SDR) family.</text>
</comment>